<keyword evidence="2" id="KW-0812">Transmembrane</keyword>
<dbReference type="Proteomes" id="UP000639772">
    <property type="component" value="Chromosome 1"/>
</dbReference>
<evidence type="ECO:0000256" key="1">
    <source>
        <dbReference type="SAM" id="MobiDB-lite"/>
    </source>
</evidence>
<reference evidence="3 4" key="1">
    <citation type="journal article" date="2020" name="Nat. Food">
        <title>A phased Vanilla planifolia genome enables genetic improvement of flavour and production.</title>
        <authorList>
            <person name="Hasing T."/>
            <person name="Tang H."/>
            <person name="Brym M."/>
            <person name="Khazi F."/>
            <person name="Huang T."/>
            <person name="Chambers A.H."/>
        </authorList>
    </citation>
    <scope>NUCLEOTIDE SEQUENCE [LARGE SCALE GENOMIC DNA]</scope>
    <source>
        <tissue evidence="3">Leaf</tissue>
    </source>
</reference>
<protein>
    <recommendedName>
        <fullName evidence="5">Transmembrane protein</fullName>
    </recommendedName>
</protein>
<name>A0A835S3G9_VANPL</name>
<proteinExistence type="predicted"/>
<evidence type="ECO:0000313" key="4">
    <source>
        <dbReference type="Proteomes" id="UP000639772"/>
    </source>
</evidence>
<evidence type="ECO:0000313" key="3">
    <source>
        <dbReference type="EMBL" id="KAG0503509.1"/>
    </source>
</evidence>
<accession>A0A835S3G9</accession>
<feature type="transmembrane region" description="Helical" evidence="2">
    <location>
        <begin position="113"/>
        <end position="133"/>
    </location>
</feature>
<gene>
    <name evidence="3" type="ORF">HPP92_003581</name>
</gene>
<comment type="caution">
    <text evidence="3">The sequence shown here is derived from an EMBL/GenBank/DDBJ whole genome shotgun (WGS) entry which is preliminary data.</text>
</comment>
<evidence type="ECO:0000256" key="2">
    <source>
        <dbReference type="SAM" id="Phobius"/>
    </source>
</evidence>
<keyword evidence="2" id="KW-1133">Transmembrane helix</keyword>
<feature type="region of interest" description="Disordered" evidence="1">
    <location>
        <begin position="1"/>
        <end position="36"/>
    </location>
</feature>
<organism evidence="3 4">
    <name type="scientific">Vanilla planifolia</name>
    <name type="common">Vanilla</name>
    <dbReference type="NCBI Taxonomy" id="51239"/>
    <lineage>
        <taxon>Eukaryota</taxon>
        <taxon>Viridiplantae</taxon>
        <taxon>Streptophyta</taxon>
        <taxon>Embryophyta</taxon>
        <taxon>Tracheophyta</taxon>
        <taxon>Spermatophyta</taxon>
        <taxon>Magnoliopsida</taxon>
        <taxon>Liliopsida</taxon>
        <taxon>Asparagales</taxon>
        <taxon>Orchidaceae</taxon>
        <taxon>Vanilloideae</taxon>
        <taxon>Vanilleae</taxon>
        <taxon>Vanilla</taxon>
    </lineage>
</organism>
<feature type="transmembrane region" description="Helical" evidence="2">
    <location>
        <begin position="73"/>
        <end position="98"/>
    </location>
</feature>
<keyword evidence="2" id="KW-0472">Membrane</keyword>
<feature type="compositionally biased region" description="Polar residues" evidence="1">
    <location>
        <begin position="1"/>
        <end position="11"/>
    </location>
</feature>
<dbReference type="EMBL" id="JADCNM010000001">
    <property type="protein sequence ID" value="KAG0503509.1"/>
    <property type="molecule type" value="Genomic_DNA"/>
</dbReference>
<sequence length="134" mass="14145">MAASHPSQPNGPVSGDIESGGKEQANADDVEQEPERRKRLEDFVPTLGFFVFGSSVTLLASSSSVAVDRNRHGLLAASALLACLSAFAGMALLVYSLAGKRNNPEAATVKARLMISALLFLVLSCVLRALFVLQ</sequence>
<evidence type="ECO:0008006" key="5">
    <source>
        <dbReference type="Google" id="ProtNLM"/>
    </source>
</evidence>
<dbReference type="AlphaFoldDB" id="A0A835S3G9"/>
<feature type="transmembrane region" description="Helical" evidence="2">
    <location>
        <begin position="43"/>
        <end position="61"/>
    </location>
</feature>